<evidence type="ECO:0000313" key="2">
    <source>
        <dbReference type="EnsemblMetazoa" id="GPAI015018-PA"/>
    </source>
</evidence>
<reference evidence="2" key="2">
    <citation type="submission" date="2020-05" db="UniProtKB">
        <authorList>
            <consortium name="EnsemblMetazoa"/>
        </authorList>
    </citation>
    <scope>IDENTIFICATION</scope>
    <source>
        <strain evidence="2">IAEA</strain>
    </source>
</reference>
<dbReference type="VEuPathDB" id="VectorBase:GPAI015018"/>
<evidence type="ECO:0000313" key="3">
    <source>
        <dbReference type="Proteomes" id="UP000092445"/>
    </source>
</evidence>
<protein>
    <submittedName>
        <fullName evidence="2">Uncharacterized protein</fullName>
    </submittedName>
</protein>
<keyword evidence="1" id="KW-0732">Signal</keyword>
<proteinExistence type="predicted"/>
<dbReference type="AlphaFoldDB" id="A0A1A9ZHU1"/>
<feature type="signal peptide" evidence="1">
    <location>
        <begin position="1"/>
        <end position="29"/>
    </location>
</feature>
<organism evidence="2 3">
    <name type="scientific">Glossina pallidipes</name>
    <name type="common">Tsetse fly</name>
    <dbReference type="NCBI Taxonomy" id="7398"/>
    <lineage>
        <taxon>Eukaryota</taxon>
        <taxon>Metazoa</taxon>
        <taxon>Ecdysozoa</taxon>
        <taxon>Arthropoda</taxon>
        <taxon>Hexapoda</taxon>
        <taxon>Insecta</taxon>
        <taxon>Pterygota</taxon>
        <taxon>Neoptera</taxon>
        <taxon>Endopterygota</taxon>
        <taxon>Diptera</taxon>
        <taxon>Brachycera</taxon>
        <taxon>Muscomorpha</taxon>
        <taxon>Hippoboscoidea</taxon>
        <taxon>Glossinidae</taxon>
        <taxon>Glossina</taxon>
    </lineage>
</organism>
<accession>A0A1A9ZHU1</accession>
<reference evidence="3" key="1">
    <citation type="submission" date="2014-03" db="EMBL/GenBank/DDBJ databases">
        <authorList>
            <person name="Aksoy S."/>
            <person name="Warren W."/>
            <person name="Wilson R.K."/>
        </authorList>
    </citation>
    <scope>NUCLEOTIDE SEQUENCE [LARGE SCALE GENOMIC DNA]</scope>
    <source>
        <strain evidence="3">IAEA</strain>
    </source>
</reference>
<keyword evidence="3" id="KW-1185">Reference proteome</keyword>
<evidence type="ECO:0000256" key="1">
    <source>
        <dbReference type="SAM" id="SignalP"/>
    </source>
</evidence>
<name>A0A1A9ZHU1_GLOPL</name>
<sequence length="248" mass="29091">MLERLTYGTMFNLKVVVLATILVAQYSLAAPIPEEEAEPSFLEDRERIAQLIKGDYDKEVLSAKDEFILFVVNETKKFFEYFYERSVKVSEGVLADTEVTDNEDQDVKEFVKNLTEYLEEAKSADDIEQKLSSFVHFYKFVERFDTEDLQRPTKTDILIEGYLNKHGLDKFGEEFEKLCPDFLKQFIEKAEEVKKTLDEKDLKKYSKFIEVIRKLKEHLTTESRLDLLFAKLDAEKEKQNEKTADDTK</sequence>
<dbReference type="Proteomes" id="UP000092445">
    <property type="component" value="Unassembled WGS sequence"/>
</dbReference>
<dbReference type="EnsemblMetazoa" id="GPAI015018-RA">
    <property type="protein sequence ID" value="GPAI015018-PA"/>
    <property type="gene ID" value="GPAI015018"/>
</dbReference>
<feature type="chain" id="PRO_5008402932" evidence="1">
    <location>
        <begin position="30"/>
        <end position="248"/>
    </location>
</feature>